<keyword evidence="4" id="KW-1185">Reference proteome</keyword>
<dbReference type="GO" id="GO:0006896">
    <property type="term" value="P:Golgi to vacuole transport"/>
    <property type="evidence" value="ECO:0007669"/>
    <property type="project" value="TreeGrafter"/>
</dbReference>
<dbReference type="InterPro" id="IPR000727">
    <property type="entry name" value="T_SNARE_dom"/>
</dbReference>
<dbReference type="EMBL" id="QKWP01002565">
    <property type="protein sequence ID" value="RIB02861.1"/>
    <property type="molecule type" value="Genomic_DNA"/>
</dbReference>
<dbReference type="GO" id="GO:0031201">
    <property type="term" value="C:SNARE complex"/>
    <property type="evidence" value="ECO:0007669"/>
    <property type="project" value="TreeGrafter"/>
</dbReference>
<feature type="compositionally biased region" description="Basic residues" evidence="1">
    <location>
        <begin position="71"/>
        <end position="85"/>
    </location>
</feature>
<dbReference type="STRING" id="44941.A0A397TZN3"/>
<dbReference type="PANTHER" id="PTHR19957:SF38">
    <property type="entry name" value="LD27581P"/>
    <property type="match status" value="1"/>
</dbReference>
<dbReference type="OrthoDB" id="364348at2759"/>
<dbReference type="GO" id="GO:0006906">
    <property type="term" value="P:vesicle fusion"/>
    <property type="evidence" value="ECO:0007669"/>
    <property type="project" value="TreeGrafter"/>
</dbReference>
<dbReference type="CDD" id="cd15840">
    <property type="entry name" value="SNARE_Qa"/>
    <property type="match status" value="1"/>
</dbReference>
<comment type="caution">
    <text evidence="3">The sequence shown here is derived from an EMBL/GenBank/DDBJ whole genome shotgun (WGS) entry which is preliminary data.</text>
</comment>
<evidence type="ECO:0000256" key="1">
    <source>
        <dbReference type="SAM" id="MobiDB-lite"/>
    </source>
</evidence>
<dbReference type="SUPFAM" id="SSF58038">
    <property type="entry name" value="SNARE fusion complex"/>
    <property type="match status" value="1"/>
</dbReference>
<dbReference type="PANTHER" id="PTHR19957">
    <property type="entry name" value="SYNTAXIN"/>
    <property type="match status" value="1"/>
</dbReference>
<protein>
    <recommendedName>
        <fullName evidence="2">t-SNARE coiled-coil homology domain-containing protein</fullName>
    </recommendedName>
</protein>
<dbReference type="Proteomes" id="UP000266673">
    <property type="component" value="Unassembled WGS sequence"/>
</dbReference>
<dbReference type="AlphaFoldDB" id="A0A397TZN3"/>
<sequence length="151" mass="17083">MYEMMHMKIMKTGREIREIEQGLNELNEIFRDLGTLVSEQQSMLDNIESNVINISVNVRNSADELSSASRLQKKALNRSKRKRDKTSHSNISKNRVEVEAPTPIQLLLVPATTKRCILSVGKTNPTHPVLVVAQFAASEWVVPRIINTPTF</sequence>
<dbReference type="GO" id="GO:0005484">
    <property type="term" value="F:SNAP receptor activity"/>
    <property type="evidence" value="ECO:0007669"/>
    <property type="project" value="TreeGrafter"/>
</dbReference>
<dbReference type="InterPro" id="IPR045242">
    <property type="entry name" value="Syntaxin"/>
</dbReference>
<dbReference type="Gene3D" id="1.20.5.110">
    <property type="match status" value="1"/>
</dbReference>
<dbReference type="GO" id="GO:0006886">
    <property type="term" value="P:intracellular protein transport"/>
    <property type="evidence" value="ECO:0007669"/>
    <property type="project" value="TreeGrafter"/>
</dbReference>
<name>A0A397TZN3_9GLOM</name>
<proteinExistence type="predicted"/>
<dbReference type="GO" id="GO:0048278">
    <property type="term" value="P:vesicle docking"/>
    <property type="evidence" value="ECO:0007669"/>
    <property type="project" value="TreeGrafter"/>
</dbReference>
<dbReference type="GO" id="GO:0000149">
    <property type="term" value="F:SNARE binding"/>
    <property type="evidence" value="ECO:0007669"/>
    <property type="project" value="TreeGrafter"/>
</dbReference>
<dbReference type="GO" id="GO:0012505">
    <property type="term" value="C:endomembrane system"/>
    <property type="evidence" value="ECO:0007669"/>
    <property type="project" value="TreeGrafter"/>
</dbReference>
<dbReference type="PROSITE" id="PS50192">
    <property type="entry name" value="T_SNARE"/>
    <property type="match status" value="1"/>
</dbReference>
<feature type="domain" description="T-SNARE coiled-coil homology" evidence="2">
    <location>
        <begin position="6"/>
        <end position="68"/>
    </location>
</feature>
<dbReference type="SMART" id="SM00397">
    <property type="entry name" value="t_SNARE"/>
    <property type="match status" value="1"/>
</dbReference>
<organism evidence="3 4">
    <name type="scientific">Gigaspora rosea</name>
    <dbReference type="NCBI Taxonomy" id="44941"/>
    <lineage>
        <taxon>Eukaryota</taxon>
        <taxon>Fungi</taxon>
        <taxon>Fungi incertae sedis</taxon>
        <taxon>Mucoromycota</taxon>
        <taxon>Glomeromycotina</taxon>
        <taxon>Glomeromycetes</taxon>
        <taxon>Diversisporales</taxon>
        <taxon>Gigasporaceae</taxon>
        <taxon>Gigaspora</taxon>
    </lineage>
</organism>
<evidence type="ECO:0000259" key="2">
    <source>
        <dbReference type="PROSITE" id="PS50192"/>
    </source>
</evidence>
<accession>A0A397TZN3</accession>
<evidence type="ECO:0000313" key="4">
    <source>
        <dbReference type="Proteomes" id="UP000266673"/>
    </source>
</evidence>
<reference evidence="3 4" key="1">
    <citation type="submission" date="2018-06" db="EMBL/GenBank/DDBJ databases">
        <title>Comparative genomics reveals the genomic features of Rhizophagus irregularis, R. cerebriforme, R. diaphanum and Gigaspora rosea, and their symbiotic lifestyle signature.</title>
        <authorList>
            <person name="Morin E."/>
            <person name="San Clemente H."/>
            <person name="Chen E.C.H."/>
            <person name="De La Providencia I."/>
            <person name="Hainaut M."/>
            <person name="Kuo A."/>
            <person name="Kohler A."/>
            <person name="Murat C."/>
            <person name="Tang N."/>
            <person name="Roy S."/>
            <person name="Loubradou J."/>
            <person name="Henrissat B."/>
            <person name="Grigoriev I.V."/>
            <person name="Corradi N."/>
            <person name="Roux C."/>
            <person name="Martin F.M."/>
        </authorList>
    </citation>
    <scope>NUCLEOTIDE SEQUENCE [LARGE SCALE GENOMIC DNA]</scope>
    <source>
        <strain evidence="3 4">DAOM 194757</strain>
    </source>
</reference>
<evidence type="ECO:0000313" key="3">
    <source>
        <dbReference type="EMBL" id="RIB02861.1"/>
    </source>
</evidence>
<feature type="region of interest" description="Disordered" evidence="1">
    <location>
        <begin position="67"/>
        <end position="95"/>
    </location>
</feature>
<gene>
    <name evidence="3" type="ORF">C2G38_2226644</name>
</gene>